<organism evidence="4">
    <name type="scientific">uncultured Sulfurovum sp</name>
    <dbReference type="NCBI Taxonomy" id="269237"/>
    <lineage>
        <taxon>Bacteria</taxon>
        <taxon>Pseudomonadati</taxon>
        <taxon>Campylobacterota</taxon>
        <taxon>Epsilonproteobacteria</taxon>
        <taxon>Campylobacterales</taxon>
        <taxon>Sulfurovaceae</taxon>
        <taxon>Sulfurovum</taxon>
        <taxon>environmental samples</taxon>
    </lineage>
</organism>
<dbReference type="Pfam" id="PF00925">
    <property type="entry name" value="GTP_cyclohydro2"/>
    <property type="match status" value="1"/>
</dbReference>
<evidence type="ECO:0000259" key="3">
    <source>
        <dbReference type="Pfam" id="PF00925"/>
    </source>
</evidence>
<dbReference type="GO" id="GO:0008686">
    <property type="term" value="F:3,4-dihydroxy-2-butanone-4-phosphate synthase activity"/>
    <property type="evidence" value="ECO:0007669"/>
    <property type="project" value="TreeGrafter"/>
</dbReference>
<dbReference type="InterPro" id="IPR032677">
    <property type="entry name" value="GTP_cyclohydro_II"/>
</dbReference>
<comment type="pathway">
    <text evidence="1">Cofactor biosynthesis; riboflavin biosynthesis.</text>
</comment>
<gene>
    <name evidence="4" type="ORF">HELGO_WM2921</name>
</gene>
<evidence type="ECO:0000313" key="4">
    <source>
        <dbReference type="EMBL" id="CAA6804784.1"/>
    </source>
</evidence>
<dbReference type="EMBL" id="CACVAS010000036">
    <property type="protein sequence ID" value="CAA6804784.1"/>
    <property type="molecule type" value="Genomic_DNA"/>
</dbReference>
<dbReference type="PANTHER" id="PTHR21327">
    <property type="entry name" value="GTP CYCLOHYDROLASE II-RELATED"/>
    <property type="match status" value="1"/>
</dbReference>
<reference evidence="4" key="1">
    <citation type="submission" date="2020-01" db="EMBL/GenBank/DDBJ databases">
        <authorList>
            <person name="Meier V. D."/>
            <person name="Meier V D."/>
        </authorList>
    </citation>
    <scope>NUCLEOTIDE SEQUENCE</scope>
    <source>
        <strain evidence="4">HLG_WM_MAG_01</strain>
    </source>
</reference>
<proteinExistence type="predicted"/>
<evidence type="ECO:0000256" key="1">
    <source>
        <dbReference type="ARBA" id="ARBA00005104"/>
    </source>
</evidence>
<feature type="domain" description="GTP cyclohydrolase II" evidence="3">
    <location>
        <begin position="22"/>
        <end position="181"/>
    </location>
</feature>
<dbReference type="AlphaFoldDB" id="A0A6S6SNA1"/>
<dbReference type="PANTHER" id="PTHR21327:SF38">
    <property type="entry name" value="3,4-DIHYDROXY-2-BUTANONE 4-PHOSPHATE SYNTHASE"/>
    <property type="match status" value="1"/>
</dbReference>
<dbReference type="GO" id="GO:0005829">
    <property type="term" value="C:cytosol"/>
    <property type="evidence" value="ECO:0007669"/>
    <property type="project" value="TreeGrafter"/>
</dbReference>
<dbReference type="GO" id="GO:0009231">
    <property type="term" value="P:riboflavin biosynthetic process"/>
    <property type="evidence" value="ECO:0007669"/>
    <property type="project" value="UniProtKB-UniPathway"/>
</dbReference>
<keyword evidence="2" id="KW-0686">Riboflavin biosynthesis</keyword>
<dbReference type="Gene3D" id="3.40.50.10990">
    <property type="entry name" value="GTP cyclohydrolase II"/>
    <property type="match status" value="1"/>
</dbReference>
<dbReference type="SUPFAM" id="SSF142695">
    <property type="entry name" value="RibA-like"/>
    <property type="match status" value="1"/>
</dbReference>
<accession>A0A6S6SNA1</accession>
<evidence type="ECO:0000256" key="2">
    <source>
        <dbReference type="ARBA" id="ARBA00022619"/>
    </source>
</evidence>
<dbReference type="UniPathway" id="UPA00275"/>
<name>A0A6S6SNA1_9BACT</name>
<protein>
    <recommendedName>
        <fullName evidence="3">GTP cyclohydrolase II domain-containing protein</fullName>
    </recommendedName>
</protein>
<sequence length="192" mass="22499">MGMMRELIHYFFQKDLIRHSNKKKILTKYGIFQAKIYKDGQHEFLVIMSRDFFELETPIVYSYSESHNCDTADHEMCYCNHQIDAALKMIHNEGGAIVYYSQDVRNIDGLLQELNVRALDSMDEVMTKATVKQDLKTYEKEFQSIGFIFKDLSLSRIKLITHDINLVHISQKLGIKIIKRVTFIQFDYGELG</sequence>
<dbReference type="InterPro" id="IPR036144">
    <property type="entry name" value="RibA-like_sf"/>
</dbReference>